<evidence type="ECO:0000313" key="3">
    <source>
        <dbReference type="Proteomes" id="UP001598130"/>
    </source>
</evidence>
<dbReference type="RefSeq" id="WP_377369255.1">
    <property type="nucleotide sequence ID" value="NZ_JAOTJD010000012.1"/>
</dbReference>
<feature type="transmembrane region" description="Helical" evidence="1">
    <location>
        <begin position="58"/>
        <end position="78"/>
    </location>
</feature>
<organism evidence="2 3">
    <name type="scientific">Phenylobacterium ferrooxidans</name>
    <dbReference type="NCBI Taxonomy" id="2982689"/>
    <lineage>
        <taxon>Bacteria</taxon>
        <taxon>Pseudomonadati</taxon>
        <taxon>Pseudomonadota</taxon>
        <taxon>Alphaproteobacteria</taxon>
        <taxon>Caulobacterales</taxon>
        <taxon>Caulobacteraceae</taxon>
        <taxon>Phenylobacterium</taxon>
    </lineage>
</organism>
<evidence type="ECO:0000313" key="2">
    <source>
        <dbReference type="EMBL" id="MFD3263958.1"/>
    </source>
</evidence>
<gene>
    <name evidence="2" type="ORF">OCL97_08295</name>
</gene>
<keyword evidence="1" id="KW-1133">Transmembrane helix</keyword>
<evidence type="ECO:0000256" key="1">
    <source>
        <dbReference type="SAM" id="Phobius"/>
    </source>
</evidence>
<name>A0ABW6CNW0_9CAUL</name>
<keyword evidence="1" id="KW-0472">Membrane</keyword>
<proteinExistence type="predicted"/>
<evidence type="ECO:0008006" key="4">
    <source>
        <dbReference type="Google" id="ProtNLM"/>
    </source>
</evidence>
<feature type="transmembrane region" description="Helical" evidence="1">
    <location>
        <begin position="31"/>
        <end position="52"/>
    </location>
</feature>
<comment type="caution">
    <text evidence="2">The sequence shown here is derived from an EMBL/GenBank/DDBJ whole genome shotgun (WGS) entry which is preliminary data.</text>
</comment>
<keyword evidence="3" id="KW-1185">Reference proteome</keyword>
<protein>
    <recommendedName>
        <fullName evidence="4">Transmembrane protein</fullName>
    </recommendedName>
</protein>
<sequence length="98" mass="10818">MRRLVVFAWNYVFNHNVNPLRHVQDIPTRHMILQVLGWMWAASFAIAIGSYTFLAASLIGHIALIAAAAITVATYTAAEKKPSLFAPASARRADGEHE</sequence>
<dbReference type="Proteomes" id="UP001598130">
    <property type="component" value="Unassembled WGS sequence"/>
</dbReference>
<reference evidence="2 3" key="1">
    <citation type="submission" date="2022-09" db="EMBL/GenBank/DDBJ databases">
        <title>New species of Phenylobacterium.</title>
        <authorList>
            <person name="Mieszkin S."/>
        </authorList>
    </citation>
    <scope>NUCLEOTIDE SEQUENCE [LARGE SCALE GENOMIC DNA]</scope>
    <source>
        <strain evidence="2 3">HK31-G</strain>
    </source>
</reference>
<dbReference type="EMBL" id="JAOTJD010000012">
    <property type="protein sequence ID" value="MFD3263958.1"/>
    <property type="molecule type" value="Genomic_DNA"/>
</dbReference>
<accession>A0ABW6CNW0</accession>
<keyword evidence="1" id="KW-0812">Transmembrane</keyword>